<name>A0A080LVT8_9PROT</name>
<organism evidence="2 3">
    <name type="scientific">Candidatus Accumulibacter phosphatis</name>
    <dbReference type="NCBI Taxonomy" id="327160"/>
    <lineage>
        <taxon>Bacteria</taxon>
        <taxon>Pseudomonadati</taxon>
        <taxon>Pseudomonadota</taxon>
        <taxon>Betaproteobacteria</taxon>
        <taxon>Candidatus Accumulibacter</taxon>
    </lineage>
</organism>
<evidence type="ECO:0000313" key="2">
    <source>
        <dbReference type="EMBL" id="KFB72746.1"/>
    </source>
</evidence>
<sequence>MHTITNFMANDHRSCDHLMVAVEQAVASGDWELARTGFGRFQEAMQDHFAAEESLLFPLFEQSTGMYRGPTQVMRGEHAQMRQLLAAAAAALAEQDADDYTGTAETLLIMMQQHNLKEENVLYPMCDQHLADQVEALLPELQKQLTGSEKVPT</sequence>
<evidence type="ECO:0000259" key="1">
    <source>
        <dbReference type="Pfam" id="PF01814"/>
    </source>
</evidence>
<dbReference type="EMBL" id="JDVG02000342">
    <property type="protein sequence ID" value="KFB72746.1"/>
    <property type="molecule type" value="Genomic_DNA"/>
</dbReference>
<evidence type="ECO:0000313" key="3">
    <source>
        <dbReference type="Proteomes" id="UP000020077"/>
    </source>
</evidence>
<proteinExistence type="predicted"/>
<dbReference type="GO" id="GO:0005886">
    <property type="term" value="C:plasma membrane"/>
    <property type="evidence" value="ECO:0007669"/>
    <property type="project" value="TreeGrafter"/>
</dbReference>
<dbReference type="PANTHER" id="PTHR39966:SF3">
    <property type="entry name" value="DUF438 DOMAIN-CONTAINING PROTEIN"/>
    <property type="match status" value="1"/>
</dbReference>
<dbReference type="Pfam" id="PF01814">
    <property type="entry name" value="Hemerythrin"/>
    <property type="match status" value="1"/>
</dbReference>
<gene>
    <name evidence="2" type="ORF">AW09_002046</name>
</gene>
<dbReference type="InterPro" id="IPR012312">
    <property type="entry name" value="Hemerythrin-like"/>
</dbReference>
<dbReference type="Proteomes" id="UP000020077">
    <property type="component" value="Unassembled WGS sequence"/>
</dbReference>
<dbReference type="AlphaFoldDB" id="A0A080LVT8"/>
<feature type="domain" description="Hemerythrin-like" evidence="1">
    <location>
        <begin position="3"/>
        <end position="126"/>
    </location>
</feature>
<dbReference type="PANTHER" id="PTHR39966">
    <property type="entry name" value="BLL2471 PROTEIN-RELATED"/>
    <property type="match status" value="1"/>
</dbReference>
<dbReference type="Gene3D" id="1.20.120.520">
    <property type="entry name" value="nmb1532 protein domain like"/>
    <property type="match status" value="1"/>
</dbReference>
<accession>A0A080LVT8</accession>
<protein>
    <submittedName>
        <fullName evidence="2">Iron-sulfur cluster repair di-iron protein</fullName>
    </submittedName>
</protein>
<reference evidence="2 3" key="1">
    <citation type="submission" date="2014-02" db="EMBL/GenBank/DDBJ databases">
        <title>Expanding our view of genomic diversity in Candidatus Accumulibacter clades.</title>
        <authorList>
            <person name="Skennerton C.T."/>
            <person name="Barr J.J."/>
            <person name="Slater F.R."/>
            <person name="Bond P.L."/>
            <person name="Tyson G.W."/>
        </authorList>
    </citation>
    <scope>NUCLEOTIDE SEQUENCE [LARGE SCALE GENOMIC DNA]</scope>
    <source>
        <strain evidence="3">BA-91</strain>
    </source>
</reference>
<comment type="caution">
    <text evidence="2">The sequence shown here is derived from an EMBL/GenBank/DDBJ whole genome shotgun (WGS) entry which is preliminary data.</text>
</comment>